<reference evidence="1" key="1">
    <citation type="submission" date="2022-04" db="EMBL/GenBank/DDBJ databases">
        <title>Genome of the entomopathogenic fungus Entomophthora muscae.</title>
        <authorList>
            <person name="Elya C."/>
            <person name="Lovett B.R."/>
            <person name="Lee E."/>
            <person name="Macias A.M."/>
            <person name="Hajek A.E."/>
            <person name="De Bivort B.L."/>
            <person name="Kasson M.T."/>
            <person name="De Fine Licht H.H."/>
            <person name="Stajich J.E."/>
        </authorList>
    </citation>
    <scope>NUCLEOTIDE SEQUENCE</scope>
    <source>
        <strain evidence="1">Berkeley</strain>
    </source>
</reference>
<name>A0ACC2SL36_9FUNG</name>
<accession>A0ACC2SL36</accession>
<organism evidence="1 2">
    <name type="scientific">Entomophthora muscae</name>
    <dbReference type="NCBI Taxonomy" id="34485"/>
    <lineage>
        <taxon>Eukaryota</taxon>
        <taxon>Fungi</taxon>
        <taxon>Fungi incertae sedis</taxon>
        <taxon>Zoopagomycota</taxon>
        <taxon>Entomophthoromycotina</taxon>
        <taxon>Entomophthoromycetes</taxon>
        <taxon>Entomophthorales</taxon>
        <taxon>Entomophthoraceae</taxon>
        <taxon>Entomophthora</taxon>
    </lineage>
</organism>
<protein>
    <submittedName>
        <fullName evidence="1">Uncharacterized protein</fullName>
    </submittedName>
</protein>
<sequence length="609" mass="70258">MSEKEYETRLPIEGEDGEQDQDDYEEFEDFEEPNVLRLIKWIPYMLKHLLWIVGCWIVVAIPIVILILAGNFEYSEIPKFNAEASGSPSLLAAMFLFWLGLMATLASIISFMCDIIPRVILKFTEMLFSGKTETVRHYIEFYTALIVMIKLVLTVVSIFFLFGVAFPASSSLGSASGIAWLNGIYKAIFCLLIFTLFISLEKLLLHLIAKRFHRTAYRQRLEESAYATQVLDSLNKARKEVKQPVEPPSPHFLSHRTFSEDSLNDRPIKKDSGTYQNFNQAIFEGRYEDDVDLHSRTEARKLAHKIFRALQGRRRHLSLDDFHGIFPTPEETRKAFEFFDRDGNGNISRREMSEKIQYIYKERKDITNALRDTSQAVGKLDVILLIIFILAAALLCCVNLVAESRSSVVSFGTFVLALSFVFGSFAVELFQSIIFLFVMHPYDAGDRVYIGTDNLLVMEVGLLGTTFTHVNGQVTYIAHSTLRQKVIFNIRRSLNQSEQIDFQIDFSTPKEKIVALKERVNKYLEAEESREFHGDPLMVLNEIADSNKLKMYFWLEYKGNWQDGGRRWARRTRFMLALLEFCRDLDLSYSLLPVRVQHMNPPPYIESRS</sequence>
<proteinExistence type="predicted"/>
<evidence type="ECO:0000313" key="2">
    <source>
        <dbReference type="Proteomes" id="UP001165960"/>
    </source>
</evidence>
<keyword evidence="2" id="KW-1185">Reference proteome</keyword>
<gene>
    <name evidence="1" type="ORF">DSO57_1003986</name>
</gene>
<evidence type="ECO:0000313" key="1">
    <source>
        <dbReference type="EMBL" id="KAJ9063055.1"/>
    </source>
</evidence>
<dbReference type="Proteomes" id="UP001165960">
    <property type="component" value="Unassembled WGS sequence"/>
</dbReference>
<comment type="caution">
    <text evidence="1">The sequence shown here is derived from an EMBL/GenBank/DDBJ whole genome shotgun (WGS) entry which is preliminary data.</text>
</comment>
<dbReference type="EMBL" id="QTSX02004980">
    <property type="protein sequence ID" value="KAJ9063055.1"/>
    <property type="molecule type" value="Genomic_DNA"/>
</dbReference>